<feature type="transmembrane region" description="Helical" evidence="10">
    <location>
        <begin position="35"/>
        <end position="53"/>
    </location>
</feature>
<feature type="transmembrane region" description="Helical" evidence="10">
    <location>
        <begin position="73"/>
        <end position="90"/>
    </location>
</feature>
<dbReference type="eggNOG" id="COG1226">
    <property type="taxonomic scope" value="Bacteria"/>
</dbReference>
<dbReference type="OrthoDB" id="9781411at2"/>
<name>F5RD06_METUF</name>
<gene>
    <name evidence="12" type="ORF">METUNv1_02162</name>
</gene>
<keyword evidence="13" id="KW-1185">Reference proteome</keyword>
<dbReference type="PANTHER" id="PTHR46157:SF4">
    <property type="entry name" value="K(+) EFFLUX ANTIPORTER 3, CHLOROPLASTIC"/>
    <property type="match status" value="1"/>
</dbReference>
<keyword evidence="3" id="KW-0050">Antiport</keyword>
<dbReference type="GO" id="GO:0015297">
    <property type="term" value="F:antiporter activity"/>
    <property type="evidence" value="ECO:0007669"/>
    <property type="project" value="UniProtKB-KW"/>
</dbReference>
<evidence type="ECO:0000256" key="2">
    <source>
        <dbReference type="ARBA" id="ARBA00022448"/>
    </source>
</evidence>
<feature type="transmembrane region" description="Helical" evidence="10">
    <location>
        <begin position="163"/>
        <end position="186"/>
    </location>
</feature>
<feature type="transmembrane region" description="Helical" evidence="10">
    <location>
        <begin position="310"/>
        <end position="332"/>
    </location>
</feature>
<comment type="caution">
    <text evidence="12">The sequence shown here is derived from an EMBL/GenBank/DDBJ whole genome shotgun (WGS) entry which is preliminary data.</text>
</comment>
<dbReference type="SUPFAM" id="SSF51735">
    <property type="entry name" value="NAD(P)-binding Rossmann-fold domains"/>
    <property type="match status" value="1"/>
</dbReference>
<keyword evidence="7 10" id="KW-1133">Transmembrane helix</keyword>
<dbReference type="InterPro" id="IPR038770">
    <property type="entry name" value="Na+/solute_symporter_sf"/>
</dbReference>
<feature type="transmembrane region" description="Helical" evidence="10">
    <location>
        <begin position="102"/>
        <end position="124"/>
    </location>
</feature>
<dbReference type="eggNOG" id="COG0475">
    <property type="taxonomic scope" value="Bacteria"/>
</dbReference>
<feature type="domain" description="RCK N-terminal" evidence="11">
    <location>
        <begin position="420"/>
        <end position="537"/>
    </location>
</feature>
<proteinExistence type="predicted"/>
<accession>F5RD06</accession>
<evidence type="ECO:0000313" key="13">
    <source>
        <dbReference type="Proteomes" id="UP000005019"/>
    </source>
</evidence>
<evidence type="ECO:0000256" key="10">
    <source>
        <dbReference type="SAM" id="Phobius"/>
    </source>
</evidence>
<dbReference type="Pfam" id="PF02254">
    <property type="entry name" value="TrkA_N"/>
    <property type="match status" value="1"/>
</dbReference>
<keyword evidence="4" id="KW-0633">Potassium transport</keyword>
<dbReference type="FunFam" id="3.40.50.720:FF:000036">
    <property type="entry name" value="Glutathione-regulated potassium-efflux system protein KefB"/>
    <property type="match status" value="1"/>
</dbReference>
<evidence type="ECO:0000256" key="5">
    <source>
        <dbReference type="ARBA" id="ARBA00022692"/>
    </source>
</evidence>
<dbReference type="PANTHER" id="PTHR46157">
    <property type="entry name" value="K(+) EFFLUX ANTIPORTER 3, CHLOROPLASTIC"/>
    <property type="match status" value="1"/>
</dbReference>
<feature type="transmembrane region" description="Helical" evidence="10">
    <location>
        <begin position="236"/>
        <end position="265"/>
    </location>
</feature>
<dbReference type="GO" id="GO:0006813">
    <property type="term" value="P:potassium ion transport"/>
    <property type="evidence" value="ECO:0007669"/>
    <property type="project" value="UniProtKB-KW"/>
</dbReference>
<evidence type="ECO:0000256" key="8">
    <source>
        <dbReference type="ARBA" id="ARBA00023065"/>
    </source>
</evidence>
<dbReference type="GO" id="GO:0012505">
    <property type="term" value="C:endomembrane system"/>
    <property type="evidence" value="ECO:0007669"/>
    <property type="project" value="UniProtKB-SubCell"/>
</dbReference>
<feature type="transmembrane region" description="Helical" evidence="10">
    <location>
        <begin position="130"/>
        <end position="151"/>
    </location>
</feature>
<reference evidence="12 13" key="1">
    <citation type="journal article" date="2011" name="J. Bacteriol.">
        <title>Genome sequence of Methyloversatilis universalis FAM5T, a methylotrophic representative of the order Rhodocyclales.</title>
        <authorList>
            <person name="Kittichotirat W."/>
            <person name="Good N.M."/>
            <person name="Hall R."/>
            <person name="Bringel F."/>
            <person name="Lajus A."/>
            <person name="Medigue C."/>
            <person name="Smalley N.E."/>
            <person name="Beck D."/>
            <person name="Bumgarner R."/>
            <person name="Vuilleumier S."/>
            <person name="Kalyuzhnaya M.G."/>
        </authorList>
    </citation>
    <scope>NUCLEOTIDE SEQUENCE [LARGE SCALE GENOMIC DNA]</scope>
    <source>
        <strain evidence="13">ATCC BAA-1314 / JCM 13912 / FAM5</strain>
    </source>
</reference>
<evidence type="ECO:0000259" key="11">
    <source>
        <dbReference type="PROSITE" id="PS51201"/>
    </source>
</evidence>
<dbReference type="InterPro" id="IPR006153">
    <property type="entry name" value="Cation/H_exchanger_TM"/>
</dbReference>
<dbReference type="GO" id="GO:1902600">
    <property type="term" value="P:proton transmembrane transport"/>
    <property type="evidence" value="ECO:0007669"/>
    <property type="project" value="InterPro"/>
</dbReference>
<evidence type="ECO:0000256" key="4">
    <source>
        <dbReference type="ARBA" id="ARBA00022538"/>
    </source>
</evidence>
<feature type="transmembrane region" description="Helical" evidence="10">
    <location>
        <begin position="12"/>
        <end position="28"/>
    </location>
</feature>
<evidence type="ECO:0000256" key="9">
    <source>
        <dbReference type="ARBA" id="ARBA00023136"/>
    </source>
</evidence>
<evidence type="ECO:0000256" key="7">
    <source>
        <dbReference type="ARBA" id="ARBA00022989"/>
    </source>
</evidence>
<dbReference type="PROSITE" id="PS51201">
    <property type="entry name" value="RCK_N"/>
    <property type="match status" value="1"/>
</dbReference>
<keyword evidence="9 10" id="KW-0472">Membrane</keyword>
<evidence type="ECO:0000256" key="6">
    <source>
        <dbReference type="ARBA" id="ARBA00022958"/>
    </source>
</evidence>
<keyword evidence="5 10" id="KW-0812">Transmembrane</keyword>
<dbReference type="EMBL" id="AFHG01000049">
    <property type="protein sequence ID" value="EGK71657.1"/>
    <property type="molecule type" value="Genomic_DNA"/>
</dbReference>
<dbReference type="Gene3D" id="3.40.50.720">
    <property type="entry name" value="NAD(P)-binding Rossmann-like Domain"/>
    <property type="match status" value="1"/>
</dbReference>
<dbReference type="InterPro" id="IPR003148">
    <property type="entry name" value="RCK_N"/>
</dbReference>
<evidence type="ECO:0000256" key="1">
    <source>
        <dbReference type="ARBA" id="ARBA00004127"/>
    </source>
</evidence>
<dbReference type="Proteomes" id="UP000005019">
    <property type="component" value="Unassembled WGS sequence"/>
</dbReference>
<feature type="transmembrane region" description="Helical" evidence="10">
    <location>
        <begin position="192"/>
        <end position="215"/>
    </location>
</feature>
<dbReference type="STRING" id="1000565.METUNv1_02162"/>
<dbReference type="RefSeq" id="WP_008061521.1">
    <property type="nucleotide sequence ID" value="NZ_AFHG01000049.1"/>
</dbReference>
<dbReference type="AlphaFoldDB" id="F5RD06"/>
<keyword evidence="2" id="KW-0813">Transport</keyword>
<dbReference type="Gene3D" id="1.20.1530.20">
    <property type="match status" value="1"/>
</dbReference>
<keyword evidence="8" id="KW-0406">Ion transport</keyword>
<organism evidence="12 13">
    <name type="scientific">Methyloversatilis universalis (strain ATCC BAA-1314 / DSM 25237 / JCM 13912 / CCUG 52030 / FAM5)</name>
    <dbReference type="NCBI Taxonomy" id="1000565"/>
    <lineage>
        <taxon>Bacteria</taxon>
        <taxon>Pseudomonadati</taxon>
        <taxon>Pseudomonadota</taxon>
        <taxon>Betaproteobacteria</taxon>
        <taxon>Nitrosomonadales</taxon>
        <taxon>Sterolibacteriaceae</taxon>
        <taxon>Methyloversatilis</taxon>
    </lineage>
</organism>
<evidence type="ECO:0000256" key="3">
    <source>
        <dbReference type="ARBA" id="ARBA00022449"/>
    </source>
</evidence>
<protein>
    <submittedName>
        <fullName evidence="12">Sodium/hydrogen exchanger</fullName>
    </submittedName>
</protein>
<sequence>MDAHAGLPHLQPILLFLAIAGLVMPLLARARVSQVVAFLAAGALVGPHALGRLAAEHRWLGWFTIADGEGVRVLAELGVMFMLFVIGLELPARQLWSLRRWVLGIGSAQWLGCGALIGGVALAFGHAQEAAVVLGLGLAMSSTAVVMQLLAERGETRSTVGRMSFAVLLLQDIAVVPMLILLGLMAGDGTGGHFLTLMLTALLKAAAAVALILLLGRLVLTPLFRRVSVTTQADSFMALTLLATLGVAALTGAAGLSMSLGAFLAGLMLAETEYRHAALLAIEPFKGLLMGLFFVSVGMSLNLPQAAGDAGWLVASVFGLYAIKSVTMYLLFRRAGLTRGEAGETALLLGQAGEFSFIVLGMAIASGVLVSAVGNFMLLVVTLSMFLTPLAARLGHALHRRLDARGDDAIPPLPGPDTDDGVVIIAGFGRVGQMVARLLDRAGVRWVAIERHVAAATRHHEQGLPVIVGDAGRPALLHHLGAGRARAIVVTMDDSAAARHVVLSLRSEFPSLPLIARARDAEHGRQLVEAGASEVIPEALEAALQMGVHVLARVGVDAETGERLIEAERAAGI</sequence>
<keyword evidence="6" id="KW-0630">Potassium</keyword>
<feature type="transmembrane region" description="Helical" evidence="10">
    <location>
        <begin position="285"/>
        <end position="303"/>
    </location>
</feature>
<comment type="subcellular location">
    <subcellularLocation>
        <location evidence="1">Endomembrane system</location>
        <topology evidence="1">Multi-pass membrane protein</topology>
    </subcellularLocation>
</comment>
<dbReference type="InterPro" id="IPR036291">
    <property type="entry name" value="NAD(P)-bd_dom_sf"/>
</dbReference>
<dbReference type="Pfam" id="PF00999">
    <property type="entry name" value="Na_H_Exchanger"/>
    <property type="match status" value="1"/>
</dbReference>
<feature type="transmembrane region" description="Helical" evidence="10">
    <location>
        <begin position="357"/>
        <end position="387"/>
    </location>
</feature>
<dbReference type="GO" id="GO:0005886">
    <property type="term" value="C:plasma membrane"/>
    <property type="evidence" value="ECO:0007669"/>
    <property type="project" value="TreeGrafter"/>
</dbReference>
<evidence type="ECO:0000313" key="12">
    <source>
        <dbReference type="EMBL" id="EGK71657.1"/>
    </source>
</evidence>